<dbReference type="OrthoDB" id="221211at2"/>
<proteinExistence type="predicted"/>
<dbReference type="KEGG" id="rul:UC8_02400"/>
<keyword evidence="3" id="KW-1185">Reference proteome</keyword>
<dbReference type="SUPFAM" id="SSF69318">
    <property type="entry name" value="Integrin alpha N-terminal domain"/>
    <property type="match status" value="1"/>
</dbReference>
<protein>
    <submittedName>
        <fullName evidence="2">FG-GAP repeat protein</fullName>
    </submittedName>
</protein>
<keyword evidence="1" id="KW-0732">Signal</keyword>
<dbReference type="PANTHER" id="PTHR45460:SF2">
    <property type="entry name" value="ALPHA 1,3 GLUCANASE, GH71 FAMILY (EUROFUNG)"/>
    <property type="match status" value="1"/>
</dbReference>
<dbReference type="AlphaFoldDB" id="A0A5B9QHH8"/>
<organism evidence="2 3">
    <name type="scientific">Roseimaritima ulvae</name>
    <dbReference type="NCBI Taxonomy" id="980254"/>
    <lineage>
        <taxon>Bacteria</taxon>
        <taxon>Pseudomonadati</taxon>
        <taxon>Planctomycetota</taxon>
        <taxon>Planctomycetia</taxon>
        <taxon>Pirellulales</taxon>
        <taxon>Pirellulaceae</taxon>
        <taxon>Roseimaritima</taxon>
    </lineage>
</organism>
<evidence type="ECO:0000313" key="2">
    <source>
        <dbReference type="EMBL" id="QEG38284.1"/>
    </source>
</evidence>
<dbReference type="PANTHER" id="PTHR45460">
    <property type="entry name" value="SIMILAR TO CYSTEINE PROTEINASE"/>
    <property type="match status" value="1"/>
</dbReference>
<dbReference type="Proteomes" id="UP000325286">
    <property type="component" value="Chromosome"/>
</dbReference>
<dbReference type="EMBL" id="CP042914">
    <property type="protein sequence ID" value="QEG38284.1"/>
    <property type="molecule type" value="Genomic_DNA"/>
</dbReference>
<name>A0A5B9QHH8_9BACT</name>
<reference evidence="2 3" key="1">
    <citation type="submission" date="2019-08" db="EMBL/GenBank/DDBJ databases">
        <title>Deep-cultivation of Planctomycetes and their phenomic and genomic characterization uncovers novel biology.</title>
        <authorList>
            <person name="Wiegand S."/>
            <person name="Jogler M."/>
            <person name="Boedeker C."/>
            <person name="Pinto D."/>
            <person name="Vollmers J."/>
            <person name="Rivas-Marin E."/>
            <person name="Kohn T."/>
            <person name="Peeters S.H."/>
            <person name="Heuer A."/>
            <person name="Rast P."/>
            <person name="Oberbeckmann S."/>
            <person name="Bunk B."/>
            <person name="Jeske O."/>
            <person name="Meyerdierks A."/>
            <person name="Storesund J.E."/>
            <person name="Kallscheuer N."/>
            <person name="Luecker S."/>
            <person name="Lage O.M."/>
            <person name="Pohl T."/>
            <person name="Merkel B.J."/>
            <person name="Hornburger P."/>
            <person name="Mueller R.-W."/>
            <person name="Bruemmer F."/>
            <person name="Labrenz M."/>
            <person name="Spormann A.M."/>
            <person name="Op den Camp H."/>
            <person name="Overmann J."/>
            <person name="Amann R."/>
            <person name="Jetten M.S.M."/>
            <person name="Mascher T."/>
            <person name="Medema M.H."/>
            <person name="Devos D.P."/>
            <person name="Kaster A.-K."/>
            <person name="Ovreas L."/>
            <person name="Rohde M."/>
            <person name="Galperin M.Y."/>
            <person name="Jogler C."/>
        </authorList>
    </citation>
    <scope>NUCLEOTIDE SEQUENCE [LARGE SCALE GENOMIC DNA]</scope>
    <source>
        <strain evidence="2 3">UC8</strain>
    </source>
</reference>
<dbReference type="Pfam" id="PF13517">
    <property type="entry name" value="FG-GAP_3"/>
    <property type="match status" value="1"/>
</dbReference>
<dbReference type="InterPro" id="IPR028994">
    <property type="entry name" value="Integrin_alpha_N"/>
</dbReference>
<accession>A0A5B9QHH8</accession>
<sequence length="1242" mass="135794">MVRRAFAKTRVVAALLLVAALAVGVVLLVRSRSNGTPDPASDPTAAFELTRAALAATENLDSDQANQRWSEVLQLRGDDPDALRNAALTRVSTVEQTVAQLYDGSLSPAEKAAARERLPVALQQARAAIDAYAKQSEQPQLVSWMRAIVDIQEANQLPPAEQTLAHSEAFLKLADSIEQTAAPLILMGPLSELAVLLDDAVKGLPPEVASRYPDVLVNVSEKYPRNLFLAIETMLRLVKAQDPRALDQVDHVEQLTEPLAGLLERYATADRTFIDKQTAAIRDAIAADNWSLAAILAQQIRNVLTPTEIVRTDRKRANPNALDLLSFQGLRKLAAASAAEQSLATAKAPLQFQRQPTDSPLRATALCTVDFDLDGTPDIVSVFENQLTLTRRSSDAWEPYASTTIAEDTRGVIVTDLFMVDAGEPSRIRKPAAADLDTSEAAAASKRHETFPSAVVFGDSGIEIFRIDGRSDSDPDKRLLPPAAPSGLQDVTAVTGVQPGDLDGDGDLDLVVATADDGLRIWINRGNMTFFEVSQHSSLPPADDPVTAMSIGDIDRDLDLDILLTHGRSGRVAVLENLLHLQFRWKLLEGIEPLTDPALVSLEEIDGDASWDVVAAGAAGLQLAFTQTVDAGLVDVTQNTSLEQPTTASLLADLNNDSWLDWISIGEQATAAYSLGPWGQQPLPTESDLPAASTAIAACDLNGDGLLDLVGIADSEIWTALNTTVDPGHYIDVRFRGKNDNNENSGRINHYGIGTVLELRFGPHYRAQVITQRTTHFGIDGFDSVDTVRAILPNGITQNTVAPPVDTVLDEEQTLKGSCPYLYAWDGERFAFVTDCLWAAPLGLQLADGVVAPDRPWEYLKVPGRFVAPRDGQYEFRITEELWEAAYFDHVELTAVDHPADVEIFTNEKVGPGSIAEHTIFAFDPDTLRPTAAALDTQGRDVSATLADEDKTFVKGFDYRLRQGLCPPHWIDLDLGSVAADDKVLLVLTGWILPTDTSLNIQIDQNPALPAVQPPQVLVPDGDDWRVAIPFMGFPGGKTKTIVVDLSGHVNADDPRVRIRTSAQIYWDRAAVAINPPEQPLEQHVLKLQSAHLTWHGFSRRRSDGGDQPETYEYHEAESAPRWPPMRGPLSGYGDVLPLLTTWDDRMIVMGAGDEIQLRFSVPEKPLPEGWQRDFVLHSVGWDKDADLNTLTGQQFDPLPFRAMTAYPPVPAQAAEAAAVWQKNQHQLTRQQRFRAFWMRFP</sequence>
<gene>
    <name evidence="2" type="ORF">UC8_02400</name>
</gene>
<dbReference type="InterPro" id="IPR013517">
    <property type="entry name" value="FG-GAP"/>
</dbReference>
<evidence type="ECO:0000256" key="1">
    <source>
        <dbReference type="ARBA" id="ARBA00022729"/>
    </source>
</evidence>
<evidence type="ECO:0000313" key="3">
    <source>
        <dbReference type="Proteomes" id="UP000325286"/>
    </source>
</evidence>
<dbReference type="RefSeq" id="WP_068141731.1">
    <property type="nucleotide sequence ID" value="NZ_CP042914.1"/>
</dbReference>